<dbReference type="InterPro" id="IPR034660">
    <property type="entry name" value="DinB/YfiT-like"/>
</dbReference>
<dbReference type="EMBL" id="BOMN01000005">
    <property type="protein sequence ID" value="GIE17213.1"/>
    <property type="molecule type" value="Genomic_DNA"/>
</dbReference>
<accession>A0ABQ3ZFC9</accession>
<dbReference type="RefSeq" id="WP_239158551.1">
    <property type="nucleotide sequence ID" value="NZ_BOMN01000005.1"/>
</dbReference>
<evidence type="ECO:0000259" key="1">
    <source>
        <dbReference type="Pfam" id="PF11716"/>
    </source>
</evidence>
<dbReference type="Pfam" id="PF11716">
    <property type="entry name" value="MDMPI_N"/>
    <property type="match status" value="1"/>
</dbReference>
<evidence type="ECO:0000313" key="3">
    <source>
        <dbReference type="Proteomes" id="UP000603200"/>
    </source>
</evidence>
<gene>
    <name evidence="2" type="ORF">Ahu01nite_003150</name>
</gene>
<keyword evidence="3" id="KW-1185">Reference proteome</keyword>
<name>A0ABQ3ZFC9_9ACTN</name>
<proteinExistence type="predicted"/>
<dbReference type="Gene3D" id="1.20.120.450">
    <property type="entry name" value="dinb family like domain"/>
    <property type="match status" value="1"/>
</dbReference>
<reference evidence="2 3" key="1">
    <citation type="submission" date="2021-01" db="EMBL/GenBank/DDBJ databases">
        <title>Whole genome shotgun sequence of Actinoplanes humidus NBRC 14915.</title>
        <authorList>
            <person name="Komaki H."/>
            <person name="Tamura T."/>
        </authorList>
    </citation>
    <scope>NUCLEOTIDE SEQUENCE [LARGE SCALE GENOMIC DNA]</scope>
    <source>
        <strain evidence="2 3">NBRC 14915</strain>
    </source>
</reference>
<feature type="domain" description="Mycothiol-dependent maleylpyruvate isomerase metal-binding" evidence="1">
    <location>
        <begin position="22"/>
        <end position="164"/>
    </location>
</feature>
<dbReference type="Proteomes" id="UP000603200">
    <property type="component" value="Unassembled WGS sequence"/>
</dbReference>
<protein>
    <recommendedName>
        <fullName evidence="1">Mycothiol-dependent maleylpyruvate isomerase metal-binding domain-containing protein</fullName>
    </recommendedName>
</protein>
<organism evidence="2 3">
    <name type="scientific">Winogradskya humida</name>
    <dbReference type="NCBI Taxonomy" id="113566"/>
    <lineage>
        <taxon>Bacteria</taxon>
        <taxon>Bacillati</taxon>
        <taxon>Actinomycetota</taxon>
        <taxon>Actinomycetes</taxon>
        <taxon>Micromonosporales</taxon>
        <taxon>Micromonosporaceae</taxon>
        <taxon>Winogradskya</taxon>
    </lineage>
</organism>
<sequence length="215" mass="22388">MTSGQYWGMDFRWAYKSAVTVFTDLVIRIPGDRWDGAGLGEWSLRDLVGHTVSSALHQVPGVLASPAPSVVLDSAEAFWGFARSVPPEVYAAYSVASSEDARKAGEALGDDPGAAVIDFARKATQALSAAGDADVIASPGGGMRVRDWIPTRTFELVVHGLDVAAAANVPVEFAGQVVTDVTLQAAKTAATGPEAAFLLRALTGRATLPTGFSVV</sequence>
<dbReference type="InterPro" id="IPR024344">
    <property type="entry name" value="MDMPI_metal-binding"/>
</dbReference>
<comment type="caution">
    <text evidence="2">The sequence shown here is derived from an EMBL/GenBank/DDBJ whole genome shotgun (WGS) entry which is preliminary data.</text>
</comment>
<dbReference type="SUPFAM" id="SSF109854">
    <property type="entry name" value="DinB/YfiT-like putative metalloenzymes"/>
    <property type="match status" value="1"/>
</dbReference>
<evidence type="ECO:0000313" key="2">
    <source>
        <dbReference type="EMBL" id="GIE17213.1"/>
    </source>
</evidence>